<proteinExistence type="predicted"/>
<evidence type="ECO:0000259" key="1">
    <source>
        <dbReference type="Pfam" id="PF01973"/>
    </source>
</evidence>
<dbReference type="Pfam" id="PF01973">
    <property type="entry name" value="MptE-like"/>
    <property type="match status" value="1"/>
</dbReference>
<name>A0A2U3AMN9_9BACL</name>
<dbReference type="EMBL" id="QFVR01000006">
    <property type="protein sequence ID" value="PWI25798.1"/>
    <property type="molecule type" value="Genomic_DNA"/>
</dbReference>
<reference evidence="2 3" key="1">
    <citation type="submission" date="2018-05" db="EMBL/GenBank/DDBJ databases">
        <title>Kurthia sibirica genome sequence.</title>
        <authorList>
            <person name="Maclea K.S."/>
            <person name="Goen A.E."/>
        </authorList>
    </citation>
    <scope>NUCLEOTIDE SEQUENCE [LARGE SCALE GENOMIC DNA]</scope>
    <source>
        <strain evidence="2 3">ATCC 49154</strain>
    </source>
</reference>
<dbReference type="PANTHER" id="PTHR41786">
    <property type="entry name" value="MOTILITY ACCESSORY FACTOR MAF"/>
    <property type="match status" value="1"/>
</dbReference>
<sequence>MSDYAINYVETRNNNMTVEVNGFLLHSKYDPIKEAQRIAEKEYDPQGLCILFGYGLGYLAQEILNLSIYNDNLLIIDPLYEKIDHQLTIDLTVMSEKNDREWARLIHSKLLNYSKKIKVICAPNYEKICAEEYSNILKQVKNIQSTNQVLENTTRNFSEMWEKNYVYNLLELKNTRNFDSLTDSYSCPIIIASGGPSLIKQLPLVKEIRSKILLVAAGSTINTLLKYDIIPDYIVSIDGGEINYEHFKNISDLPTTLISSFSNHYKIQQQWKNDKYVFLDGGDAEFQSYVERTFGVTVPLLYGGASVANYAFSCAIKMTTGPIALIGQDLAYTDFKTHAEANENYKIVDEQYMKARGMYYTDGYYEDQVLTDDAFLLMKNDFERLYQEQSQGRTIFNCTEGGIKIDGIPQISFHSFCYDVIQEQQEVLCATKVQKYHLNKALYEQKLKDEILFMEQSIKQIKIARIALTKNSAAPQFDKKVLKELDKADQLVVKVKEKTIINRILDPLILDIMTKFIAKPNEKPEEKYVRIFTQNEYMYRMLEENITTSKTYLEYIMGEL</sequence>
<dbReference type="RefSeq" id="WP_109305555.1">
    <property type="nucleotide sequence ID" value="NZ_BJUF01000012.1"/>
</dbReference>
<dbReference type="Proteomes" id="UP000245938">
    <property type="component" value="Unassembled WGS sequence"/>
</dbReference>
<dbReference type="OrthoDB" id="5291305at2"/>
<dbReference type="InterPro" id="IPR002826">
    <property type="entry name" value="MptE-like"/>
</dbReference>
<gene>
    <name evidence="2" type="ORF">DEX24_06235</name>
</gene>
<organism evidence="2 3">
    <name type="scientific">Kurthia sibirica</name>
    <dbReference type="NCBI Taxonomy" id="202750"/>
    <lineage>
        <taxon>Bacteria</taxon>
        <taxon>Bacillati</taxon>
        <taxon>Bacillota</taxon>
        <taxon>Bacilli</taxon>
        <taxon>Bacillales</taxon>
        <taxon>Caryophanaceae</taxon>
        <taxon>Kurthia</taxon>
    </lineage>
</organism>
<accession>A0A2U3AMN9</accession>
<evidence type="ECO:0000313" key="3">
    <source>
        <dbReference type="Proteomes" id="UP000245938"/>
    </source>
</evidence>
<dbReference type="AlphaFoldDB" id="A0A2U3AMN9"/>
<evidence type="ECO:0000313" key="2">
    <source>
        <dbReference type="EMBL" id="PWI25798.1"/>
    </source>
</evidence>
<feature type="domain" description="6-hydroxymethylpterin diphosphokinase MptE-like" evidence="1">
    <location>
        <begin position="163"/>
        <end position="334"/>
    </location>
</feature>
<protein>
    <submittedName>
        <fullName evidence="2">DUF115 domain-containing protein</fullName>
    </submittedName>
</protein>
<keyword evidence="3" id="KW-1185">Reference proteome</keyword>
<dbReference type="PANTHER" id="PTHR41786:SF1">
    <property type="entry name" value="6-HYDROXYMETHYLPTERIN DIPHOSPHOKINASE MPTE-LIKE DOMAIN-CONTAINING PROTEIN"/>
    <property type="match status" value="1"/>
</dbReference>
<comment type="caution">
    <text evidence="2">The sequence shown here is derived from an EMBL/GenBank/DDBJ whole genome shotgun (WGS) entry which is preliminary data.</text>
</comment>